<dbReference type="AlphaFoldDB" id="A0A0V0R4D0"/>
<dbReference type="Gene3D" id="3.80.10.10">
    <property type="entry name" value="Ribonuclease Inhibitor"/>
    <property type="match status" value="1"/>
</dbReference>
<feature type="compositionally biased region" description="Low complexity" evidence="2">
    <location>
        <begin position="138"/>
        <end position="152"/>
    </location>
</feature>
<feature type="coiled-coil region" evidence="1">
    <location>
        <begin position="330"/>
        <end position="357"/>
    </location>
</feature>
<evidence type="ECO:0000256" key="1">
    <source>
        <dbReference type="SAM" id="Coils"/>
    </source>
</evidence>
<evidence type="ECO:0000313" key="3">
    <source>
        <dbReference type="EMBL" id="KRX09337.1"/>
    </source>
</evidence>
<dbReference type="SUPFAM" id="SSF52047">
    <property type="entry name" value="RNI-like"/>
    <property type="match status" value="2"/>
</dbReference>
<keyword evidence="1" id="KW-0175">Coiled coil</keyword>
<dbReference type="Proteomes" id="UP000054937">
    <property type="component" value="Unassembled WGS sequence"/>
</dbReference>
<proteinExistence type="predicted"/>
<gene>
    <name evidence="3" type="ORF">PPERSA_09221</name>
</gene>
<evidence type="ECO:0000256" key="2">
    <source>
        <dbReference type="SAM" id="MobiDB-lite"/>
    </source>
</evidence>
<evidence type="ECO:0000313" key="4">
    <source>
        <dbReference type="Proteomes" id="UP000054937"/>
    </source>
</evidence>
<dbReference type="OrthoDB" id="5979379at2759"/>
<keyword evidence="4" id="KW-1185">Reference proteome</keyword>
<dbReference type="PANTHER" id="PTHR13318">
    <property type="entry name" value="PARTNER OF PAIRED, ISOFORM B-RELATED"/>
    <property type="match status" value="1"/>
</dbReference>
<name>A0A0V0R4D0_PSEPJ</name>
<organism evidence="3 4">
    <name type="scientific">Pseudocohnilembus persalinus</name>
    <name type="common">Ciliate</name>
    <dbReference type="NCBI Taxonomy" id="266149"/>
    <lineage>
        <taxon>Eukaryota</taxon>
        <taxon>Sar</taxon>
        <taxon>Alveolata</taxon>
        <taxon>Ciliophora</taxon>
        <taxon>Intramacronucleata</taxon>
        <taxon>Oligohymenophorea</taxon>
        <taxon>Scuticociliatia</taxon>
        <taxon>Philasterida</taxon>
        <taxon>Pseudocohnilembidae</taxon>
        <taxon>Pseudocohnilembus</taxon>
    </lineage>
</organism>
<comment type="caution">
    <text evidence="3">The sequence shown here is derived from an EMBL/GenBank/DDBJ whole genome shotgun (WGS) entry which is preliminary data.</text>
</comment>
<evidence type="ECO:0008006" key="5">
    <source>
        <dbReference type="Google" id="ProtNLM"/>
    </source>
</evidence>
<feature type="compositionally biased region" description="Basic and acidic residues" evidence="2">
    <location>
        <begin position="161"/>
        <end position="173"/>
    </location>
</feature>
<dbReference type="GO" id="GO:0019005">
    <property type="term" value="C:SCF ubiquitin ligase complex"/>
    <property type="evidence" value="ECO:0007669"/>
    <property type="project" value="TreeGrafter"/>
</dbReference>
<dbReference type="PROSITE" id="PS51450">
    <property type="entry name" value="LRR"/>
    <property type="match status" value="1"/>
</dbReference>
<dbReference type="InParanoid" id="A0A0V0R4D0"/>
<dbReference type="InterPro" id="IPR032675">
    <property type="entry name" value="LRR_dom_sf"/>
</dbReference>
<accession>A0A0V0R4D0</accession>
<sequence length="1123" mass="132081">MQNLFQIVSQGILVVSNGQDEYEIGKKNRKQKISQKEGNKKTNHFNCVENKQNKVQEQYLNLNAQKQKKSYLDQTPSMIVHQCKQTDLTQIQDNQNIYQINNTSQNNDIYKNSNEHYEDKNFNISSQQIINQSQNICQSQQNQDQENQVKSQNVDYCTQEQKNKEQKQDQKNEQYEKQFEFLFSNEKFINDFNLDFQFFDQKEENLQEQYEKNNLQKNDQNQQEQQYQNQQIGDKKQENLFLNNKENKKQIYEILENSFYINENQSKKISVRSFIQQQLDEWQSKQELWGEKQAIILAFSDIEKNVEQQMAIYNDSQWQAVGDKLWEIIRQKYDGSLENFENDCRQINQEFNEIKQKQIDNLVSVQNHFKLLKQNINQQLDQIGKNINIKIEECKNLYTPTDVMKFANKKAADFQDLIKQLAGEPKESIQFYKNAFQTQLNSLRKDTRNLLVATQFSNKIKQQNLQQQNPNVYLQQTDLDQISAQEAYDNQRSRIEINNNDNQQDQQQQMDFDENNINLLNFQQINYSAELGIQINQKIREFQDYMNRLLQVCQSQSQPLNQAFQNNLEISQHVQQLIHQQQFNHQQQNNLQQEIQSINNQKKLIKQYTDSVKFFEDFPAINSRQQYKKLSKIQLNAITDLRVQLGYYGDLKNRIESYGYNSLGKQGVKEINEIIFNNLELKNLQNLSLNYHKSFLSIQEYLQMIDQLGNWQLTPQIRKLSLGQEQLKEFNFYLFNLEKLKINLSFCNINNQELSNLSEQIVLLGVCMPKLSFLEIQLQGNNEITNGGINIFQTLANSSLLKNLKEISLNFNDIENISDDSLIQLSEILVRKGKNLDGLYLYIQRTSVSSLGVKRISEILCKKQLQKLLIDFSFNKQLNGQEIIDVAKAITKTKIINLTGQLNQTFFHQNLTELNIRFTYNPSEQQMLEFFDILTNNQYFPSLSSLQIDAYNNKLNDDNFQTIWNNLTKPQSLTKLKYLNLCLAGSKISPESQVLASLKIAQTSKFQNLEELLLNYENARLNKYVSNQICAVNIVQNIVNSENLQKLKHLSLDFCSNDLKEEGCQQVVKELSKPNNKLSLEEISLRFYDNGIEKNQYQELNSQFRNSLITEQLRVANILFGMV</sequence>
<dbReference type="GO" id="GO:0031146">
    <property type="term" value="P:SCF-dependent proteasomal ubiquitin-dependent protein catabolic process"/>
    <property type="evidence" value="ECO:0007669"/>
    <property type="project" value="TreeGrafter"/>
</dbReference>
<feature type="region of interest" description="Disordered" evidence="2">
    <location>
        <begin position="138"/>
        <end position="173"/>
    </location>
</feature>
<reference evidence="3 4" key="1">
    <citation type="journal article" date="2015" name="Sci. Rep.">
        <title>Genome of the facultative scuticociliatosis pathogen Pseudocohnilembus persalinus provides insight into its virulence through horizontal gene transfer.</title>
        <authorList>
            <person name="Xiong J."/>
            <person name="Wang G."/>
            <person name="Cheng J."/>
            <person name="Tian M."/>
            <person name="Pan X."/>
            <person name="Warren A."/>
            <person name="Jiang C."/>
            <person name="Yuan D."/>
            <person name="Miao W."/>
        </authorList>
    </citation>
    <scope>NUCLEOTIDE SEQUENCE [LARGE SCALE GENOMIC DNA]</scope>
    <source>
        <strain evidence="3">36N120E</strain>
    </source>
</reference>
<dbReference type="InterPro" id="IPR001611">
    <property type="entry name" value="Leu-rich_rpt"/>
</dbReference>
<protein>
    <recommendedName>
        <fullName evidence="5">Kinase domain protein</fullName>
    </recommendedName>
</protein>
<dbReference type="EMBL" id="LDAU01000052">
    <property type="protein sequence ID" value="KRX09337.1"/>
    <property type="molecule type" value="Genomic_DNA"/>
</dbReference>